<dbReference type="RefSeq" id="WP_203989444.1">
    <property type="nucleotide sequence ID" value="NZ_BOOU01000058.1"/>
</dbReference>
<evidence type="ECO:0000313" key="2">
    <source>
        <dbReference type="EMBL" id="GII79455.1"/>
    </source>
</evidence>
<dbReference type="InterPro" id="IPR016097">
    <property type="entry name" value="DUF695"/>
</dbReference>
<reference evidence="2" key="1">
    <citation type="submission" date="2021-01" db="EMBL/GenBank/DDBJ databases">
        <title>Whole genome shotgun sequence of Sphaerisporangium rufum NBRC 109079.</title>
        <authorList>
            <person name="Komaki H."/>
            <person name="Tamura T."/>
        </authorList>
    </citation>
    <scope>NUCLEOTIDE SEQUENCE</scope>
    <source>
        <strain evidence="2">NBRC 109079</strain>
    </source>
</reference>
<accession>A0A919V6K6</accession>
<name>A0A919V6K6_9ACTN</name>
<dbReference type="Pfam" id="PF05117">
    <property type="entry name" value="DUF695"/>
    <property type="match status" value="1"/>
</dbReference>
<proteinExistence type="predicted"/>
<dbReference type="EMBL" id="BOOU01000058">
    <property type="protein sequence ID" value="GII79455.1"/>
    <property type="molecule type" value="Genomic_DNA"/>
</dbReference>
<dbReference type="Proteomes" id="UP000655287">
    <property type="component" value="Unassembled WGS sequence"/>
</dbReference>
<evidence type="ECO:0000259" key="1">
    <source>
        <dbReference type="Pfam" id="PF05117"/>
    </source>
</evidence>
<evidence type="ECO:0000313" key="3">
    <source>
        <dbReference type="Proteomes" id="UP000655287"/>
    </source>
</evidence>
<comment type="caution">
    <text evidence="2">The sequence shown here is derived from an EMBL/GenBank/DDBJ whole genome shotgun (WGS) entry which is preliminary data.</text>
</comment>
<feature type="domain" description="DUF695" evidence="1">
    <location>
        <begin position="238"/>
        <end position="334"/>
    </location>
</feature>
<organism evidence="2 3">
    <name type="scientific">Sphaerisporangium rufum</name>
    <dbReference type="NCBI Taxonomy" id="1381558"/>
    <lineage>
        <taxon>Bacteria</taxon>
        <taxon>Bacillati</taxon>
        <taxon>Actinomycetota</taxon>
        <taxon>Actinomycetes</taxon>
        <taxon>Streptosporangiales</taxon>
        <taxon>Streptosporangiaceae</taxon>
        <taxon>Sphaerisporangium</taxon>
    </lineage>
</organism>
<keyword evidence="3" id="KW-1185">Reference proteome</keyword>
<protein>
    <recommendedName>
        <fullName evidence="1">DUF695 domain-containing protein</fullName>
    </recommendedName>
</protein>
<sequence length="341" mass="35673">MRDNGHGDGPAGFWAWWAGARPRVESLADAGDTEGLAAELDPAVAAIDPGLVWDVTPGRAARHALVVSSAGDPELRPLAHRWARSAPPADAGWEFHPSRPADPGAAGRTLRVDGRPLPLADLVVGLRVPNGQPRVDITAYHPVFEDLADDEVRTEATLLALDHLLGEDEVARWAGEVVAATAPPIDAVAAVHLPAVVADLASEYPDGQWALMEGRTPAGARLLAAARHPLRPVDHPLFDQHIAITLAYAEADADGLPAGGSAAALRGFEERLTQALTPLAGTATLAVHVTAEGARVFHVYADPDGDVPGALRDLAAGWTEGPATVEVADDPGWIIISPFHS</sequence>
<dbReference type="AlphaFoldDB" id="A0A919V6K6"/>
<gene>
    <name evidence="2" type="ORF">Sru01_44370</name>
</gene>